<proteinExistence type="predicted"/>
<name>A0A8T1TQU6_9STRA</name>
<dbReference type="OrthoDB" id="10392918at2759"/>
<dbReference type="VEuPathDB" id="FungiDB:PC110_g1841"/>
<evidence type="ECO:0000256" key="1">
    <source>
        <dbReference type="SAM" id="MobiDB-lite"/>
    </source>
</evidence>
<evidence type="ECO:0000313" key="3">
    <source>
        <dbReference type="Proteomes" id="UP000688947"/>
    </source>
</evidence>
<feature type="compositionally biased region" description="Basic residues" evidence="1">
    <location>
        <begin position="93"/>
        <end position="106"/>
    </location>
</feature>
<organism evidence="2 3">
    <name type="scientific">Phytophthora cactorum</name>
    <dbReference type="NCBI Taxonomy" id="29920"/>
    <lineage>
        <taxon>Eukaryota</taxon>
        <taxon>Sar</taxon>
        <taxon>Stramenopiles</taxon>
        <taxon>Oomycota</taxon>
        <taxon>Peronosporomycetes</taxon>
        <taxon>Peronosporales</taxon>
        <taxon>Peronosporaceae</taxon>
        <taxon>Phytophthora</taxon>
    </lineage>
</organism>
<dbReference type="AlphaFoldDB" id="A0A8T1TQU6"/>
<protein>
    <submittedName>
        <fullName evidence="2">Uncharacterized protein</fullName>
    </submittedName>
</protein>
<feature type="region of interest" description="Disordered" evidence="1">
    <location>
        <begin position="93"/>
        <end position="117"/>
    </location>
</feature>
<reference evidence="2" key="1">
    <citation type="submission" date="2021-01" db="EMBL/GenBank/DDBJ databases">
        <title>Phytophthora aleatoria, a newly-described species from Pinus radiata is distinct from Phytophthora cactorum isolates based on comparative genomics.</title>
        <authorList>
            <person name="Mcdougal R."/>
            <person name="Panda P."/>
            <person name="Williams N."/>
            <person name="Studholme D.J."/>
        </authorList>
    </citation>
    <scope>NUCLEOTIDE SEQUENCE</scope>
    <source>
        <strain evidence="2">NZFS 3830</strain>
    </source>
</reference>
<feature type="compositionally biased region" description="Low complexity" evidence="1">
    <location>
        <begin position="107"/>
        <end position="117"/>
    </location>
</feature>
<evidence type="ECO:0000313" key="2">
    <source>
        <dbReference type="EMBL" id="KAG6944121.1"/>
    </source>
</evidence>
<sequence>MELANLRRGHGGTKHRGDEWSIKTLGALLFEVVADALDMSLSRGVNDLLALQARYDAVFNQHFIPDGVLGATTTTVRWQGVYNWLLGTRCRGRRRRGRERAHRRRAGVAAGEASVGR</sequence>
<comment type="caution">
    <text evidence="2">The sequence shown here is derived from an EMBL/GenBank/DDBJ whole genome shotgun (WGS) entry which is preliminary data.</text>
</comment>
<gene>
    <name evidence="2" type="ORF">JG687_00018033</name>
</gene>
<accession>A0A8T1TQU6</accession>
<dbReference type="Proteomes" id="UP000688947">
    <property type="component" value="Unassembled WGS sequence"/>
</dbReference>
<dbReference type="EMBL" id="JAENGZ010002316">
    <property type="protein sequence ID" value="KAG6944121.1"/>
    <property type="molecule type" value="Genomic_DNA"/>
</dbReference>